<organism evidence="1 2">
    <name type="scientific">Streptomyces zhaozhouensis</name>
    <dbReference type="NCBI Taxonomy" id="1300267"/>
    <lineage>
        <taxon>Bacteria</taxon>
        <taxon>Bacillati</taxon>
        <taxon>Actinomycetota</taxon>
        <taxon>Actinomycetes</taxon>
        <taxon>Kitasatosporales</taxon>
        <taxon>Streptomycetaceae</taxon>
        <taxon>Streptomyces</taxon>
    </lineage>
</organism>
<dbReference type="Proteomes" id="UP000219072">
    <property type="component" value="Unassembled WGS sequence"/>
</dbReference>
<dbReference type="AlphaFoldDB" id="A0A286E224"/>
<dbReference type="Pfam" id="PF00702">
    <property type="entry name" value="Hydrolase"/>
    <property type="match status" value="1"/>
</dbReference>
<dbReference type="InterPro" id="IPR036412">
    <property type="entry name" value="HAD-like_sf"/>
</dbReference>
<reference evidence="1 2" key="1">
    <citation type="submission" date="2017-09" db="EMBL/GenBank/DDBJ databases">
        <authorList>
            <person name="Ehlers B."/>
            <person name="Leendertz F.H."/>
        </authorList>
    </citation>
    <scope>NUCLEOTIDE SEQUENCE [LARGE SCALE GENOMIC DNA]</scope>
    <source>
        <strain evidence="1 2">CGMCC 4.7095</strain>
    </source>
</reference>
<proteinExistence type="predicted"/>
<dbReference type="InterPro" id="IPR023214">
    <property type="entry name" value="HAD_sf"/>
</dbReference>
<dbReference type="PANTHER" id="PTHR43434">
    <property type="entry name" value="PHOSPHOGLYCOLATE PHOSPHATASE"/>
    <property type="match status" value="1"/>
</dbReference>
<sequence>MASSQDPAPRRDPVPHLVWDWNGTLLHDIEIVLAATNAAFAEVGIAGMTLERYRELYCVPISEFQRRALGRAVTAEEARALDEAFHRHYFAHSDTAALADGAADLVTGWARAGRTQSVCSLAEHDRLGPWLTRLGIAEHFLRVDGSRDAGPSVGKAAQMARHLAAMAGVDPARVVVIGDAADDARAAAHAGAKAVLYTGGSHSRRSLSGAGVPVVDSLAEAVSVAEEVVRRG</sequence>
<dbReference type="PANTHER" id="PTHR43434:SF1">
    <property type="entry name" value="PHOSPHOGLYCOLATE PHOSPHATASE"/>
    <property type="match status" value="1"/>
</dbReference>
<dbReference type="InterPro" id="IPR023198">
    <property type="entry name" value="PGP-like_dom2"/>
</dbReference>
<dbReference type="SFLD" id="SFLDS00003">
    <property type="entry name" value="Haloacid_Dehalogenase"/>
    <property type="match status" value="1"/>
</dbReference>
<dbReference type="EMBL" id="OCNE01000020">
    <property type="protein sequence ID" value="SOD64945.1"/>
    <property type="molecule type" value="Genomic_DNA"/>
</dbReference>
<evidence type="ECO:0000313" key="2">
    <source>
        <dbReference type="Proteomes" id="UP000219072"/>
    </source>
</evidence>
<dbReference type="GO" id="GO:0006281">
    <property type="term" value="P:DNA repair"/>
    <property type="evidence" value="ECO:0007669"/>
    <property type="project" value="TreeGrafter"/>
</dbReference>
<dbReference type="RefSeq" id="WP_097233251.1">
    <property type="nucleotide sequence ID" value="NZ_OCNE01000020.1"/>
</dbReference>
<dbReference type="SUPFAM" id="SSF56784">
    <property type="entry name" value="HAD-like"/>
    <property type="match status" value="1"/>
</dbReference>
<keyword evidence="2" id="KW-1185">Reference proteome</keyword>
<dbReference type="OrthoDB" id="4307245at2"/>
<dbReference type="Gene3D" id="3.40.50.1000">
    <property type="entry name" value="HAD superfamily/HAD-like"/>
    <property type="match status" value="1"/>
</dbReference>
<accession>A0A286E224</accession>
<gene>
    <name evidence="1" type="ORF">SAMN06297387_12018</name>
</gene>
<dbReference type="GO" id="GO:0005829">
    <property type="term" value="C:cytosol"/>
    <property type="evidence" value="ECO:0007669"/>
    <property type="project" value="TreeGrafter"/>
</dbReference>
<dbReference type="GO" id="GO:0008967">
    <property type="term" value="F:phosphoglycolate phosphatase activity"/>
    <property type="evidence" value="ECO:0007669"/>
    <property type="project" value="TreeGrafter"/>
</dbReference>
<protein>
    <submittedName>
        <fullName evidence="1">Phosphoglycolate phosphatase, HAD superfamily</fullName>
    </submittedName>
</protein>
<dbReference type="Gene3D" id="1.10.150.240">
    <property type="entry name" value="Putative phosphatase, domain 2"/>
    <property type="match status" value="1"/>
</dbReference>
<name>A0A286E224_9ACTN</name>
<dbReference type="InterPro" id="IPR050155">
    <property type="entry name" value="HAD-like_hydrolase_sf"/>
</dbReference>
<evidence type="ECO:0000313" key="1">
    <source>
        <dbReference type="EMBL" id="SOD64945.1"/>
    </source>
</evidence>
<dbReference type="SFLD" id="SFLDG01129">
    <property type="entry name" value="C1.5:_HAD__Beta-PGM__Phosphata"/>
    <property type="match status" value="1"/>
</dbReference>